<keyword evidence="1" id="KW-0808">Transferase</keyword>
<dbReference type="InterPro" id="IPR007729">
    <property type="entry name" value="DGOK"/>
</dbReference>
<dbReference type="EMBL" id="QQYZ01000020">
    <property type="protein sequence ID" value="RSY79373.1"/>
    <property type="molecule type" value="Genomic_DNA"/>
</dbReference>
<dbReference type="InterPro" id="IPR042258">
    <property type="entry name" value="DGOK_N"/>
</dbReference>
<accession>A0A430FZY8</accession>
<proteinExistence type="predicted"/>
<dbReference type="GO" id="GO:0008671">
    <property type="term" value="F:2-dehydro-3-deoxygalactonokinase activity"/>
    <property type="evidence" value="ECO:0007669"/>
    <property type="project" value="InterPro"/>
</dbReference>
<sequence length="320" mass="33476">MPADPVRGRHLIFGDWGSTALRLALCRIEEARVVPVAQGRGPGIKFADDFETAFFDAAGEWLVGDAHLPVVLAGMIGSDRGWVETGYAACPATVGDLAGDAATVVARGLRITILPGARCNSIFGLPDVMRGEEVQLAGWLALRGSGAGRHLVCLPGTHAKWAVVDNGAIAHFFTSMQGELYDILLRHSLLARPELRSTDPIEPDNAAFLHGLKLISGTPHLAIEHALFTPRASLLTGAVANHAVPALLSGLLIGADVRDAHRALHAADQAFDAVSFVGAPALTALYAAAAQELGLAADCLDADTAMIAALEALLPHLPLE</sequence>
<name>A0A430FZY8_9SPHN</name>
<keyword evidence="1" id="KW-0418">Kinase</keyword>
<protein>
    <submittedName>
        <fullName evidence="1">2-keto-3-deoxy-galactonokinase</fullName>
    </submittedName>
</protein>
<dbReference type="Proteomes" id="UP000287746">
    <property type="component" value="Unassembled WGS sequence"/>
</dbReference>
<organism evidence="1 2">
    <name type="scientific">Sphingomonas koreensis</name>
    <dbReference type="NCBI Taxonomy" id="93064"/>
    <lineage>
        <taxon>Bacteria</taxon>
        <taxon>Pseudomonadati</taxon>
        <taxon>Pseudomonadota</taxon>
        <taxon>Alphaproteobacteria</taxon>
        <taxon>Sphingomonadales</taxon>
        <taxon>Sphingomonadaceae</taxon>
        <taxon>Sphingomonas</taxon>
    </lineage>
</organism>
<dbReference type="Gene3D" id="3.30.420.310">
    <property type="entry name" value="2-keto-3-deoxy-galactonokinase, C-terminal domain"/>
    <property type="match status" value="1"/>
</dbReference>
<comment type="caution">
    <text evidence="1">The sequence shown here is derived from an EMBL/GenBank/DDBJ whole genome shotgun (WGS) entry which is preliminary data.</text>
</comment>
<dbReference type="RefSeq" id="WP_126005331.1">
    <property type="nucleotide sequence ID" value="NZ_QQYZ01000020.1"/>
</dbReference>
<evidence type="ECO:0000313" key="2">
    <source>
        <dbReference type="Proteomes" id="UP000287746"/>
    </source>
</evidence>
<evidence type="ECO:0000313" key="1">
    <source>
        <dbReference type="EMBL" id="RSY79373.1"/>
    </source>
</evidence>
<dbReference type="InterPro" id="IPR042257">
    <property type="entry name" value="DGOK_C"/>
</dbReference>
<gene>
    <name evidence="1" type="ORF">DAH66_17570</name>
</gene>
<dbReference type="Pfam" id="PF05035">
    <property type="entry name" value="DGOK"/>
    <property type="match status" value="1"/>
</dbReference>
<dbReference type="GO" id="GO:0034194">
    <property type="term" value="P:D-galactonate catabolic process"/>
    <property type="evidence" value="ECO:0007669"/>
    <property type="project" value="InterPro"/>
</dbReference>
<dbReference type="Gene3D" id="3.30.420.300">
    <property type="entry name" value="2-keto-3-deoxy-galactonokinase, substrate binding domain"/>
    <property type="match status" value="1"/>
</dbReference>
<dbReference type="AlphaFoldDB" id="A0A430FZY8"/>
<reference evidence="1 2" key="1">
    <citation type="submission" date="2018-07" db="EMBL/GenBank/DDBJ databases">
        <title>Genomic and Epidemiologic Investigation of an Indolent Hospital Outbreak.</title>
        <authorList>
            <person name="Johnson R.C."/>
            <person name="Deming C."/>
            <person name="Conlan S."/>
            <person name="Zellmer C.J."/>
            <person name="Michelin A.V."/>
            <person name="Lee-Lin S."/>
            <person name="Thomas P.J."/>
            <person name="Park M."/>
            <person name="Weingarten R.A."/>
            <person name="Less J."/>
            <person name="Dekker J.P."/>
            <person name="Frank K.M."/>
            <person name="Musser K.A."/>
            <person name="Mcquiston J.R."/>
            <person name="Henderson D.K."/>
            <person name="Lau A.F."/>
            <person name="Palmore T.N."/>
            <person name="Segre J.A."/>
        </authorList>
    </citation>
    <scope>NUCLEOTIDE SEQUENCE [LARGE SCALE GENOMIC DNA]</scope>
    <source>
        <strain evidence="1 2">SK-CDC1_0717</strain>
    </source>
</reference>